<reference evidence="1 2" key="1">
    <citation type="submission" date="2019-12" db="EMBL/GenBank/DDBJ databases">
        <title>Novel species isolated from a subtropical stream in China.</title>
        <authorList>
            <person name="Lu H."/>
        </authorList>
    </citation>
    <scope>NUCLEOTIDE SEQUENCE [LARGE SCALE GENOMIC DNA]</scope>
    <source>
        <strain evidence="1 2">CY13W</strain>
    </source>
</reference>
<comment type="caution">
    <text evidence="1">The sequence shown here is derived from an EMBL/GenBank/DDBJ whole genome shotgun (WGS) entry which is preliminary data.</text>
</comment>
<name>A0ABW9VRM1_9BURK</name>
<sequence>MRARSSLSGFTVLEVLIALLLLALGIVGSAAMQLLALRVSHQDQLLVQANYLASGLAERMRANAAVARDASAANPYLFFYDAAGDAATPAPPVLCLDAGCDGRQLALFDRYEAQWQVFKQFPAGRLRICHDDHPVQAGKLQWDCMGSAAAPLVIKLGWRGKLADGRAESDAAAGVTELVPALAMTVQVP</sequence>
<gene>
    <name evidence="1" type="primary">pilV</name>
    <name evidence="1" type="ORF">GTP27_17360</name>
</gene>
<protein>
    <submittedName>
        <fullName evidence="1">Type IV pilus modification protein PilV</fullName>
    </submittedName>
</protein>
<accession>A0ABW9VRM1</accession>
<dbReference type="InterPro" id="IPR013362">
    <property type="entry name" value="Pilus_4_PilV"/>
</dbReference>
<evidence type="ECO:0000313" key="2">
    <source>
        <dbReference type="Proteomes" id="UP000478090"/>
    </source>
</evidence>
<dbReference type="RefSeq" id="WP_161040422.1">
    <property type="nucleotide sequence ID" value="NZ_WWCM01000013.1"/>
</dbReference>
<dbReference type="EMBL" id="WWCM01000013">
    <property type="protein sequence ID" value="MYM41094.1"/>
    <property type="molecule type" value="Genomic_DNA"/>
</dbReference>
<proteinExistence type="predicted"/>
<evidence type="ECO:0000313" key="1">
    <source>
        <dbReference type="EMBL" id="MYM41094.1"/>
    </source>
</evidence>
<keyword evidence="2" id="KW-1185">Reference proteome</keyword>
<dbReference type="Proteomes" id="UP000478090">
    <property type="component" value="Unassembled WGS sequence"/>
</dbReference>
<organism evidence="1 2">
    <name type="scientific">Duganella qianjiadongensis</name>
    <dbReference type="NCBI Taxonomy" id="2692176"/>
    <lineage>
        <taxon>Bacteria</taxon>
        <taxon>Pseudomonadati</taxon>
        <taxon>Pseudomonadota</taxon>
        <taxon>Betaproteobacteria</taxon>
        <taxon>Burkholderiales</taxon>
        <taxon>Oxalobacteraceae</taxon>
        <taxon>Telluria group</taxon>
        <taxon>Duganella</taxon>
    </lineage>
</organism>
<dbReference type="NCBIfam" id="TIGR02523">
    <property type="entry name" value="type_IV_pilV"/>
    <property type="match status" value="1"/>
</dbReference>